<dbReference type="Pfam" id="PF13628">
    <property type="entry name" value="DUF4142"/>
    <property type="match status" value="1"/>
</dbReference>
<dbReference type="InterPro" id="IPR025419">
    <property type="entry name" value="DUF4142"/>
</dbReference>
<dbReference type="Proteomes" id="UP000245916">
    <property type="component" value="Unassembled WGS sequence"/>
</dbReference>
<feature type="domain" description="DUF4142" evidence="1">
    <location>
        <begin position="61"/>
        <end position="197"/>
    </location>
</feature>
<comment type="caution">
    <text evidence="2">The sequence shown here is derived from an EMBL/GenBank/DDBJ whole genome shotgun (WGS) entry which is preliminary data.</text>
</comment>
<dbReference type="AlphaFoldDB" id="A0A2U2J297"/>
<gene>
    <name evidence="2" type="ORF">DF286_05805</name>
</gene>
<evidence type="ECO:0000259" key="1">
    <source>
        <dbReference type="Pfam" id="PF13628"/>
    </source>
</evidence>
<sequence length="203" mass="21502">MTIRILMASAAVLTLGACDGGGGANENIATDTIAIDDGNNMAMNDMAMNDMAPAAGVPASGQDYAAMAAASDLYEIEGARLAMEKSENADIDALAEMIVTDHEKSTTDLKTALGQAQPPITVTPEMNAEQQANMEALRAADAAMFDRTYLQQQVMAHQRALDMARGYAQSGEVPALQQHATSVVGPIQRHLDRARQLLEQAPQ</sequence>
<evidence type="ECO:0000313" key="3">
    <source>
        <dbReference type="Proteomes" id="UP000245916"/>
    </source>
</evidence>
<dbReference type="PROSITE" id="PS51257">
    <property type="entry name" value="PROKAR_LIPOPROTEIN"/>
    <property type="match status" value="1"/>
</dbReference>
<dbReference type="InterPro" id="IPR012347">
    <property type="entry name" value="Ferritin-like"/>
</dbReference>
<dbReference type="RefSeq" id="WP_109270573.1">
    <property type="nucleotide sequence ID" value="NZ_QFFF01000001.1"/>
</dbReference>
<keyword evidence="3" id="KW-1185">Reference proteome</keyword>
<dbReference type="PANTHER" id="PTHR38593:SF1">
    <property type="entry name" value="BLR2558 PROTEIN"/>
    <property type="match status" value="1"/>
</dbReference>
<name>A0A2U2J297_9SPHN</name>
<dbReference type="PANTHER" id="PTHR38593">
    <property type="entry name" value="BLR2558 PROTEIN"/>
    <property type="match status" value="1"/>
</dbReference>
<protein>
    <recommendedName>
        <fullName evidence="1">DUF4142 domain-containing protein</fullName>
    </recommendedName>
</protein>
<organism evidence="2 3">
    <name type="scientific">Allosphingosinicella humi</name>
    <dbReference type="NCBI Taxonomy" id="2068657"/>
    <lineage>
        <taxon>Bacteria</taxon>
        <taxon>Pseudomonadati</taxon>
        <taxon>Pseudomonadota</taxon>
        <taxon>Alphaproteobacteria</taxon>
        <taxon>Sphingomonadales</taxon>
        <taxon>Sphingomonadaceae</taxon>
        <taxon>Allosphingosinicella</taxon>
    </lineage>
</organism>
<dbReference type="OrthoDB" id="8005547at2"/>
<dbReference type="Gene3D" id="1.20.1260.10">
    <property type="match status" value="1"/>
</dbReference>
<accession>A0A2U2J297</accession>
<reference evidence="2 3" key="1">
    <citation type="submission" date="2018-05" db="EMBL/GenBank/DDBJ databases">
        <title>Genome of Sphingosinicella humi QZX222.</title>
        <authorList>
            <person name="Qiao Z."/>
            <person name="Wang G."/>
        </authorList>
    </citation>
    <scope>NUCLEOTIDE SEQUENCE [LARGE SCALE GENOMIC DNA]</scope>
    <source>
        <strain evidence="2 3">QZX222</strain>
    </source>
</reference>
<dbReference type="EMBL" id="QFFF01000001">
    <property type="protein sequence ID" value="PWG02434.1"/>
    <property type="molecule type" value="Genomic_DNA"/>
</dbReference>
<evidence type="ECO:0000313" key="2">
    <source>
        <dbReference type="EMBL" id="PWG02434.1"/>
    </source>
</evidence>
<proteinExistence type="predicted"/>